<keyword evidence="3 8" id="KW-0413">Isomerase</keyword>
<evidence type="ECO:0000313" key="8">
    <source>
        <dbReference type="EMBL" id="TBW70374.1"/>
    </source>
</evidence>
<dbReference type="Pfam" id="PF20511">
    <property type="entry name" value="PMI_typeI_cat"/>
    <property type="match status" value="1"/>
</dbReference>
<comment type="similarity">
    <text evidence="3">Belongs to the mannose-6-phosphate isomerase type 1 family.</text>
</comment>
<dbReference type="InterPro" id="IPR014710">
    <property type="entry name" value="RmlC-like_jellyroll"/>
</dbReference>
<sequence>MPLFLEPIFHEKIWGGDKLESFGYHLPDKPIGECWCISAHSNGKSKILNGQYAGQTLDQVWTEHRELFGDFPSKEFPLLCKIVDATAPLSIHVHPGDSYAYEHENGQYGKSECLYIIEAAEQAEIVLGTTAQSRAEMAQAIEEQQVESILKRVPVQAGEFYFIPAGTLHSISAGVLAYETMQNSDISYRIYDFKRHRPNQTTPFLNINRALDVIEYGIEVPKLVPESKIIENHKCSHIVSSDFFTMVKWEISGTLNYMKPREFCLVSVLDGEGQMITDGEIYRIQKGSHFILTSEDLDSVFEGDFTLIISYL</sequence>
<keyword evidence="1 3" id="KW-0479">Metal-binding</keyword>
<evidence type="ECO:0000259" key="6">
    <source>
        <dbReference type="Pfam" id="PF20511"/>
    </source>
</evidence>
<feature type="active site" evidence="5">
    <location>
        <position position="189"/>
    </location>
</feature>
<dbReference type="Proteomes" id="UP000293637">
    <property type="component" value="Unassembled WGS sequence"/>
</dbReference>
<dbReference type="EMBL" id="SCHB01000010">
    <property type="protein sequence ID" value="TBW70374.1"/>
    <property type="molecule type" value="Genomic_DNA"/>
</dbReference>
<dbReference type="CDD" id="cd07010">
    <property type="entry name" value="cupin_PMI_type_I_N_bac"/>
    <property type="match status" value="1"/>
</dbReference>
<dbReference type="InterPro" id="IPR049071">
    <property type="entry name" value="MPI_cupin_dom"/>
</dbReference>
<evidence type="ECO:0000256" key="3">
    <source>
        <dbReference type="PIRNR" id="PIRNR036894"/>
    </source>
</evidence>
<dbReference type="InterPro" id="IPR014628">
    <property type="entry name" value="Man6P_isomerase_Firm_short"/>
</dbReference>
<proteinExistence type="inferred from homology"/>
<comment type="cofactor">
    <cofactor evidence="4">
        <name>Zn(2+)</name>
        <dbReference type="ChEBI" id="CHEBI:29105"/>
    </cofactor>
    <text evidence="4">Binds 1 zinc ion per subunit.</text>
</comment>
<dbReference type="Gene3D" id="2.60.120.10">
    <property type="entry name" value="Jelly Rolls"/>
    <property type="match status" value="2"/>
</dbReference>
<evidence type="ECO:0000256" key="2">
    <source>
        <dbReference type="ARBA" id="ARBA00022833"/>
    </source>
</evidence>
<dbReference type="PIRSF" id="PIRSF036894">
    <property type="entry name" value="PMI_Firm_short"/>
    <property type="match status" value="1"/>
</dbReference>
<protein>
    <recommendedName>
        <fullName evidence="3">Mannose-6-phosphate isomerase</fullName>
        <ecNumber evidence="3">5.3.1.8</ecNumber>
    </recommendedName>
</protein>
<name>A0A4Q9W5U0_STALU</name>
<evidence type="ECO:0000313" key="9">
    <source>
        <dbReference type="Proteomes" id="UP000293637"/>
    </source>
</evidence>
<dbReference type="InterPro" id="IPR051804">
    <property type="entry name" value="Carb_Metab_Reg_Kinase/Isom"/>
</dbReference>
<dbReference type="InterPro" id="IPR011051">
    <property type="entry name" value="RmlC_Cupin_sf"/>
</dbReference>
<evidence type="ECO:0000259" key="7">
    <source>
        <dbReference type="Pfam" id="PF21621"/>
    </source>
</evidence>
<dbReference type="GO" id="GO:0004476">
    <property type="term" value="F:mannose-6-phosphate isomerase activity"/>
    <property type="evidence" value="ECO:0007669"/>
    <property type="project" value="UniProtKB-UniRule"/>
</dbReference>
<keyword evidence="2 3" id="KW-0862">Zinc</keyword>
<dbReference type="InterPro" id="IPR046457">
    <property type="entry name" value="PMI_typeI_cat"/>
</dbReference>
<reference evidence="8 9" key="1">
    <citation type="journal article" date="2019" name="Sci. Transl. Med.">
        <title>Quorum sensing between bacterial species on the skin protects against epidermal injury in atopic dermatitis.</title>
        <authorList>
            <person name="Williams M.R."/>
        </authorList>
    </citation>
    <scope>NUCLEOTIDE SEQUENCE [LARGE SCALE GENOMIC DNA]</scope>
    <source>
        <strain evidence="8 9">E7</strain>
    </source>
</reference>
<comment type="catalytic activity">
    <reaction evidence="3">
        <text>D-mannose 6-phosphate = D-fructose 6-phosphate</text>
        <dbReference type="Rhea" id="RHEA:12356"/>
        <dbReference type="ChEBI" id="CHEBI:58735"/>
        <dbReference type="ChEBI" id="CHEBI:61527"/>
        <dbReference type="EC" id="5.3.1.8"/>
    </reaction>
</comment>
<dbReference type="EC" id="5.3.1.8" evidence="3"/>
<evidence type="ECO:0000256" key="4">
    <source>
        <dbReference type="PIRSR" id="PIRSR036894-1"/>
    </source>
</evidence>
<dbReference type="SUPFAM" id="SSF51182">
    <property type="entry name" value="RmlC-like cupins"/>
    <property type="match status" value="1"/>
</dbReference>
<feature type="domain" description="Phosphomannose isomerase type I catalytic" evidence="6">
    <location>
        <begin position="4"/>
        <end position="99"/>
    </location>
</feature>
<feature type="binding site" evidence="4">
    <location>
        <position position="169"/>
    </location>
    <ligand>
        <name>Zn(2+)</name>
        <dbReference type="ChEBI" id="CHEBI:29105"/>
    </ligand>
</feature>
<evidence type="ECO:0000256" key="1">
    <source>
        <dbReference type="ARBA" id="ARBA00022723"/>
    </source>
</evidence>
<evidence type="ECO:0000256" key="5">
    <source>
        <dbReference type="PIRSR" id="PIRSR036894-2"/>
    </source>
</evidence>
<dbReference type="Pfam" id="PF21621">
    <property type="entry name" value="MPI_cupin_dom"/>
    <property type="match status" value="1"/>
</dbReference>
<dbReference type="AlphaFoldDB" id="A0A4Q9W5U0"/>
<dbReference type="GeneID" id="58091562"/>
<dbReference type="GO" id="GO:0008270">
    <property type="term" value="F:zinc ion binding"/>
    <property type="evidence" value="ECO:0007669"/>
    <property type="project" value="UniProtKB-UniRule"/>
</dbReference>
<dbReference type="RefSeq" id="WP_037540525.1">
    <property type="nucleotide sequence ID" value="NZ_AP021848.1"/>
</dbReference>
<dbReference type="PANTHER" id="PTHR42742:SF3">
    <property type="entry name" value="FRUCTOKINASE"/>
    <property type="match status" value="1"/>
</dbReference>
<feature type="binding site" evidence="4">
    <location>
        <position position="94"/>
    </location>
    <ligand>
        <name>Zn(2+)</name>
        <dbReference type="ChEBI" id="CHEBI:29105"/>
    </ligand>
</feature>
<comment type="caution">
    <text evidence="8">The sequence shown here is derived from an EMBL/GenBank/DDBJ whole genome shotgun (WGS) entry which is preliminary data.</text>
</comment>
<accession>A0A4Q9W5U0</accession>
<feature type="binding site" evidence="4">
    <location>
        <position position="112"/>
    </location>
    <ligand>
        <name>Zn(2+)</name>
        <dbReference type="ChEBI" id="CHEBI:29105"/>
    </ligand>
</feature>
<organism evidence="8 9">
    <name type="scientific">Staphylococcus lugdunensis</name>
    <dbReference type="NCBI Taxonomy" id="28035"/>
    <lineage>
        <taxon>Bacteria</taxon>
        <taxon>Bacillati</taxon>
        <taxon>Bacillota</taxon>
        <taxon>Bacilli</taxon>
        <taxon>Bacillales</taxon>
        <taxon>Staphylococcaceae</taxon>
        <taxon>Staphylococcus</taxon>
    </lineage>
</organism>
<gene>
    <name evidence="8" type="ORF">EQ812_11570</name>
</gene>
<feature type="domain" description="Mannose-6-phosphate isomerase cupin" evidence="7">
    <location>
        <begin position="238"/>
        <end position="311"/>
    </location>
</feature>
<dbReference type="GO" id="GO:0005975">
    <property type="term" value="P:carbohydrate metabolic process"/>
    <property type="evidence" value="ECO:0007669"/>
    <property type="project" value="UniProtKB-UniRule"/>
</dbReference>
<dbReference type="PANTHER" id="PTHR42742">
    <property type="entry name" value="TRANSCRIPTIONAL REPRESSOR MPRA"/>
    <property type="match status" value="1"/>
</dbReference>